<evidence type="ECO:0000313" key="3">
    <source>
        <dbReference type="EMBL" id="GMH65216.1"/>
    </source>
</evidence>
<proteinExistence type="inferred from homology"/>
<comment type="caution">
    <text evidence="3">The sequence shown here is derived from an EMBL/GenBank/DDBJ whole genome shotgun (WGS) entry which is preliminary data.</text>
</comment>
<dbReference type="AlphaFoldDB" id="A0A9W7A815"/>
<dbReference type="Proteomes" id="UP001165082">
    <property type="component" value="Unassembled WGS sequence"/>
</dbReference>
<evidence type="ECO:0000256" key="1">
    <source>
        <dbReference type="ARBA" id="ARBA00005375"/>
    </source>
</evidence>
<dbReference type="EMBL" id="BRXZ01002568">
    <property type="protein sequence ID" value="GMH65216.1"/>
    <property type="molecule type" value="Genomic_DNA"/>
</dbReference>
<dbReference type="Gene3D" id="3.40.50.1240">
    <property type="entry name" value="Phosphoglycerate mutase-like"/>
    <property type="match status" value="1"/>
</dbReference>
<dbReference type="Pfam" id="PF00328">
    <property type="entry name" value="His_Phos_2"/>
    <property type="match status" value="1"/>
</dbReference>
<evidence type="ECO:0000313" key="4">
    <source>
        <dbReference type="Proteomes" id="UP001165082"/>
    </source>
</evidence>
<reference evidence="3" key="1">
    <citation type="submission" date="2022-07" db="EMBL/GenBank/DDBJ databases">
        <title>Genome analysis of Parmales, a sister group of diatoms, reveals the evolutionary specialization of diatoms from phago-mixotrophs to photoautotrophs.</title>
        <authorList>
            <person name="Ban H."/>
            <person name="Sato S."/>
            <person name="Yoshikawa S."/>
            <person name="Kazumasa Y."/>
            <person name="Nakamura Y."/>
            <person name="Ichinomiya M."/>
            <person name="Saitoh K."/>
            <person name="Sato N."/>
            <person name="Blanc-Mathieu R."/>
            <person name="Endo H."/>
            <person name="Kuwata A."/>
            <person name="Ogata H."/>
        </authorList>
    </citation>
    <scope>NUCLEOTIDE SEQUENCE</scope>
</reference>
<dbReference type="SUPFAM" id="SSF53254">
    <property type="entry name" value="Phosphoglycerate mutase-like"/>
    <property type="match status" value="1"/>
</dbReference>
<dbReference type="OrthoDB" id="10257284at2759"/>
<keyword evidence="2" id="KW-0378">Hydrolase</keyword>
<dbReference type="InterPro" id="IPR050645">
    <property type="entry name" value="Histidine_acid_phosphatase"/>
</dbReference>
<dbReference type="PANTHER" id="PTHR11567">
    <property type="entry name" value="ACID PHOSPHATASE-RELATED"/>
    <property type="match status" value="1"/>
</dbReference>
<evidence type="ECO:0008006" key="5">
    <source>
        <dbReference type="Google" id="ProtNLM"/>
    </source>
</evidence>
<protein>
    <recommendedName>
        <fullName evidence="5">Acid phosphatase</fullName>
    </recommendedName>
</protein>
<sequence length="336" mass="36127">MFLVSLSVLYSEFWSSQLPDPEHIRRLADGVTVKRGQESKTVHAASGSGCWGKLTSAGLLQMVDLGRTFSEIVSSRGYDPSDVRWVSTDFQRTLESLLGVLAGFYGDGDGDGQPQVEVDATRTSRLIPDPQPRLTEAQAELEGELVRTPDFKSWDSHREADRIRLSDSLSHLLSPSASSVSFGVGEEGSSTVGLQWAKLSEVLKCLETRGLLPPTVGPEDVSLASAHAAARWFKILESPRMKSLLRESALPLLEGWSGGSRGGQVTIVSAHDSTIIMYLAILGCRRPKVWPGYGAYMEIEVGEDGGYEVKLNGEVVGEGGGGFGGEGDDNGLKGEL</sequence>
<organism evidence="3 4">
    <name type="scientific">Triparma retinervis</name>
    <dbReference type="NCBI Taxonomy" id="2557542"/>
    <lineage>
        <taxon>Eukaryota</taxon>
        <taxon>Sar</taxon>
        <taxon>Stramenopiles</taxon>
        <taxon>Ochrophyta</taxon>
        <taxon>Bolidophyceae</taxon>
        <taxon>Parmales</taxon>
        <taxon>Triparmaceae</taxon>
        <taxon>Triparma</taxon>
    </lineage>
</organism>
<evidence type="ECO:0000256" key="2">
    <source>
        <dbReference type="ARBA" id="ARBA00022801"/>
    </source>
</evidence>
<dbReference type="InterPro" id="IPR029033">
    <property type="entry name" value="His_PPase_superfam"/>
</dbReference>
<comment type="similarity">
    <text evidence="1">Belongs to the histidine acid phosphatase family.</text>
</comment>
<dbReference type="PANTHER" id="PTHR11567:SF110">
    <property type="entry name" value="2-PHOSPHOXYLOSE PHOSPHATASE 1"/>
    <property type="match status" value="1"/>
</dbReference>
<dbReference type="GO" id="GO:0016791">
    <property type="term" value="F:phosphatase activity"/>
    <property type="evidence" value="ECO:0007669"/>
    <property type="project" value="TreeGrafter"/>
</dbReference>
<dbReference type="InterPro" id="IPR000560">
    <property type="entry name" value="His_Pase_clade-2"/>
</dbReference>
<gene>
    <name evidence="3" type="ORF">TrRE_jg4647</name>
</gene>
<accession>A0A9W7A815</accession>
<keyword evidence="4" id="KW-1185">Reference proteome</keyword>
<name>A0A9W7A815_9STRA</name>